<feature type="compositionally biased region" description="Basic residues" evidence="1">
    <location>
        <begin position="67"/>
        <end position="85"/>
    </location>
</feature>
<sequence>MLFCAIIGCISKSHIGPGNPQKSSPHLESNIGIQHHIQKCYTYAIDNDDTVPDANTAQNRQEQNKESKKRKGNPNRNKNRGKNNKNNKTISKGGNKTTEKTALTQIAAPRVSSPQPSTSRQAAPTPPVAARTNSNPPARRTLTPHLRENRGNQNSRYTNPPPPTRTTGAPSYPPPATFRWTPTGWERIQRDEPTGRNDHHTGSVSR</sequence>
<proteinExistence type="predicted"/>
<keyword evidence="3" id="KW-1185">Reference proteome</keyword>
<dbReference type="Proteomes" id="UP001234178">
    <property type="component" value="Unassembled WGS sequence"/>
</dbReference>
<feature type="compositionally biased region" description="Basic and acidic residues" evidence="1">
    <location>
        <begin position="187"/>
        <end position="206"/>
    </location>
</feature>
<reference evidence="2 3" key="1">
    <citation type="journal article" date="2023" name="Nucleic Acids Res.">
        <title>The hologenome of Daphnia magna reveals possible DNA methylation and microbiome-mediated evolution of the host genome.</title>
        <authorList>
            <person name="Chaturvedi A."/>
            <person name="Li X."/>
            <person name="Dhandapani V."/>
            <person name="Marshall H."/>
            <person name="Kissane S."/>
            <person name="Cuenca-Cambronero M."/>
            <person name="Asole G."/>
            <person name="Calvet F."/>
            <person name="Ruiz-Romero M."/>
            <person name="Marangio P."/>
            <person name="Guigo R."/>
            <person name="Rago D."/>
            <person name="Mirbahai L."/>
            <person name="Eastwood N."/>
            <person name="Colbourne J.K."/>
            <person name="Zhou J."/>
            <person name="Mallon E."/>
            <person name="Orsini L."/>
        </authorList>
    </citation>
    <scope>NUCLEOTIDE SEQUENCE [LARGE SCALE GENOMIC DNA]</scope>
    <source>
        <strain evidence="2">LRV0_1</strain>
    </source>
</reference>
<evidence type="ECO:0000313" key="2">
    <source>
        <dbReference type="EMBL" id="KAK4024830.1"/>
    </source>
</evidence>
<comment type="caution">
    <text evidence="2">The sequence shown here is derived from an EMBL/GenBank/DDBJ whole genome shotgun (WGS) entry which is preliminary data.</text>
</comment>
<protein>
    <submittedName>
        <fullName evidence="2">Uncharacterized protein</fullName>
    </submittedName>
</protein>
<gene>
    <name evidence="2" type="ORF">OUZ56_010324</name>
</gene>
<organism evidence="2 3">
    <name type="scientific">Daphnia magna</name>
    <dbReference type="NCBI Taxonomy" id="35525"/>
    <lineage>
        <taxon>Eukaryota</taxon>
        <taxon>Metazoa</taxon>
        <taxon>Ecdysozoa</taxon>
        <taxon>Arthropoda</taxon>
        <taxon>Crustacea</taxon>
        <taxon>Branchiopoda</taxon>
        <taxon>Diplostraca</taxon>
        <taxon>Cladocera</taxon>
        <taxon>Anomopoda</taxon>
        <taxon>Daphniidae</taxon>
        <taxon>Daphnia</taxon>
    </lineage>
</organism>
<feature type="compositionally biased region" description="Polar residues" evidence="1">
    <location>
        <begin position="112"/>
        <end position="122"/>
    </location>
</feature>
<name>A0ABR0AI87_9CRUS</name>
<accession>A0ABR0AI87</accession>
<evidence type="ECO:0000256" key="1">
    <source>
        <dbReference type="SAM" id="MobiDB-lite"/>
    </source>
</evidence>
<feature type="compositionally biased region" description="Polar residues" evidence="1">
    <location>
        <begin position="89"/>
        <end position="104"/>
    </location>
</feature>
<dbReference type="EMBL" id="JAOYFB010000037">
    <property type="protein sequence ID" value="KAK4024830.1"/>
    <property type="molecule type" value="Genomic_DNA"/>
</dbReference>
<feature type="region of interest" description="Disordered" evidence="1">
    <location>
        <begin position="51"/>
        <end position="206"/>
    </location>
</feature>
<evidence type="ECO:0000313" key="3">
    <source>
        <dbReference type="Proteomes" id="UP001234178"/>
    </source>
</evidence>